<dbReference type="Gene3D" id="2.120.10.30">
    <property type="entry name" value="TolB, C-terminal domain"/>
    <property type="match status" value="1"/>
</dbReference>
<evidence type="ECO:0000256" key="3">
    <source>
        <dbReference type="PIRSR" id="PIRSR605511-2"/>
    </source>
</evidence>
<dbReference type="PRINTS" id="PR01790">
    <property type="entry name" value="SMP30FAMILY"/>
</dbReference>
<evidence type="ECO:0000256" key="1">
    <source>
        <dbReference type="ARBA" id="ARBA00008853"/>
    </source>
</evidence>
<accession>A0A6P7FR62</accession>
<feature type="binding site" evidence="3">
    <location>
        <position position="108"/>
    </location>
    <ligand>
        <name>substrate</name>
    </ligand>
</feature>
<evidence type="ECO:0000313" key="5">
    <source>
        <dbReference type="EnsemblMetazoa" id="XP_028135468.1"/>
    </source>
</evidence>
<proteinExistence type="inferred from homology"/>
<feature type="active site" description="Proton donor/acceptor" evidence="2">
    <location>
        <position position="224"/>
    </location>
</feature>
<dbReference type="EnsemblMetazoa" id="XM_028279667.2">
    <property type="protein sequence ID" value="XP_028135468.1"/>
    <property type="gene ID" value="LOC114330340"/>
</dbReference>
<reference evidence="7" key="1">
    <citation type="submission" date="2025-04" db="UniProtKB">
        <authorList>
            <consortium name="RefSeq"/>
        </authorList>
    </citation>
    <scope>IDENTIFICATION</scope>
    <source>
        <tissue evidence="7">Whole insect</tissue>
    </source>
</reference>
<dbReference type="InterPro" id="IPR011042">
    <property type="entry name" value="6-blade_b-propeller_TolB-like"/>
</dbReference>
<dbReference type="AlphaFoldDB" id="A0A6P7FR62"/>
<dbReference type="InterPro" id="IPR005511">
    <property type="entry name" value="SMP-30"/>
</dbReference>
<reference evidence="5" key="2">
    <citation type="submission" date="2025-05" db="UniProtKB">
        <authorList>
            <consortium name="EnsemblMetazoa"/>
        </authorList>
    </citation>
    <scope>IDENTIFICATION</scope>
</reference>
<dbReference type="Proteomes" id="UP001652700">
    <property type="component" value="Unplaced"/>
</dbReference>
<dbReference type="KEGG" id="dvv:114330340"/>
<dbReference type="GO" id="GO:0004341">
    <property type="term" value="F:gluconolactonase activity"/>
    <property type="evidence" value="ECO:0007669"/>
    <property type="project" value="TreeGrafter"/>
</dbReference>
<dbReference type="GeneID" id="114330340"/>
<feature type="domain" description="SMP-30/Gluconolactonase/LRE-like region" evidence="4">
    <location>
        <begin position="14"/>
        <end position="285"/>
    </location>
</feature>
<evidence type="ECO:0000259" key="4">
    <source>
        <dbReference type="Pfam" id="PF08450"/>
    </source>
</evidence>
<keyword evidence="3" id="KW-0862">Zinc</keyword>
<feature type="binding site" evidence="3">
    <location>
        <position position="16"/>
    </location>
    <ligand>
        <name>a divalent metal cation</name>
        <dbReference type="ChEBI" id="CHEBI:60240"/>
    </ligand>
</feature>
<feature type="binding site" evidence="3">
    <location>
        <position position="159"/>
    </location>
    <ligand>
        <name>a divalent metal cation</name>
        <dbReference type="ChEBI" id="CHEBI:60240"/>
    </ligand>
</feature>
<dbReference type="SUPFAM" id="SSF63829">
    <property type="entry name" value="Calcium-dependent phosphotriesterase"/>
    <property type="match status" value="1"/>
</dbReference>
<keyword evidence="6" id="KW-1185">Reference proteome</keyword>
<name>A0A6P7FR62_DIAVI</name>
<dbReference type="GO" id="GO:0005509">
    <property type="term" value="F:calcium ion binding"/>
    <property type="evidence" value="ECO:0007669"/>
    <property type="project" value="TreeGrafter"/>
</dbReference>
<dbReference type="PANTHER" id="PTHR10907:SF66">
    <property type="entry name" value="MIP34848P1-RELATED"/>
    <property type="match status" value="1"/>
</dbReference>
<organism evidence="7">
    <name type="scientific">Diabrotica virgifera virgifera</name>
    <name type="common">western corn rootworm</name>
    <dbReference type="NCBI Taxonomy" id="50390"/>
    <lineage>
        <taxon>Eukaryota</taxon>
        <taxon>Metazoa</taxon>
        <taxon>Ecdysozoa</taxon>
        <taxon>Arthropoda</taxon>
        <taxon>Hexapoda</taxon>
        <taxon>Insecta</taxon>
        <taxon>Pterygota</taxon>
        <taxon>Neoptera</taxon>
        <taxon>Endopterygota</taxon>
        <taxon>Coleoptera</taxon>
        <taxon>Polyphaga</taxon>
        <taxon>Cucujiformia</taxon>
        <taxon>Chrysomeloidea</taxon>
        <taxon>Chrysomelidae</taxon>
        <taxon>Galerucinae</taxon>
        <taxon>Diabroticina</taxon>
        <taxon>Diabroticites</taxon>
        <taxon>Diabrotica</taxon>
    </lineage>
</organism>
<comment type="similarity">
    <text evidence="1">Belongs to the SMP-30/CGR1 family.</text>
</comment>
<evidence type="ECO:0000256" key="2">
    <source>
        <dbReference type="PIRSR" id="PIRSR605511-1"/>
    </source>
</evidence>
<dbReference type="Pfam" id="PF08450">
    <property type="entry name" value="SGL"/>
    <property type="match status" value="1"/>
</dbReference>
<keyword evidence="3" id="KW-0479">Metal-binding</keyword>
<feature type="binding site" evidence="3">
    <location>
        <position position="224"/>
    </location>
    <ligand>
        <name>a divalent metal cation</name>
        <dbReference type="ChEBI" id="CHEBI:60240"/>
    </ligand>
</feature>
<protein>
    <submittedName>
        <fullName evidence="7">Regucalcin-like</fullName>
    </submittedName>
</protein>
<dbReference type="GO" id="GO:0019853">
    <property type="term" value="P:L-ascorbic acid biosynthetic process"/>
    <property type="evidence" value="ECO:0007669"/>
    <property type="project" value="TreeGrafter"/>
</dbReference>
<dbReference type="InterPro" id="IPR013658">
    <property type="entry name" value="SGL"/>
</dbReference>
<dbReference type="PANTHER" id="PTHR10907">
    <property type="entry name" value="REGUCALCIN"/>
    <property type="match status" value="1"/>
</dbReference>
<dbReference type="FunCoup" id="A0A6P7FR62">
    <property type="interactions" value="214"/>
</dbReference>
<comment type="cofactor">
    <cofactor evidence="3">
        <name>Zn(2+)</name>
        <dbReference type="ChEBI" id="CHEBI:29105"/>
    </cofactor>
    <text evidence="3">Binds 1 divalent metal cation per subunit.</text>
</comment>
<sequence length="316" mass="34769">MAPVVEKLLSGFLLSEGPHWDDKKQCLYFVDILKSTINRYVPSTKEHTWAKLDDHNVSLIIPVKDRENHFLVALDRSVCLVNWDGQSKQVTKIERLVEVEEGTEHVLNDGKCDYTGRLWIGTMGAAAKALQNLQDGQGAFYSISNKTVQLHRDNVGCSNGLAFDYKLKKLYYNDSLRGTLDEYDFDIESGTISNLNYVLKSFGDDSSDNEVLVLDPEEFSGVCDGVTIDSEGNLWVAIIGSSKIVQIKPGKPATILQSVELPTPQITSLAFGGPNLDELYVTSANFSSQPKGESPGCLFRVTGLNCKGVPADEAVI</sequence>
<dbReference type="RefSeq" id="XP_028135468.1">
    <property type="nucleotide sequence ID" value="XM_028279667.1"/>
</dbReference>
<gene>
    <name evidence="7" type="primary">LOC114330340</name>
</gene>
<evidence type="ECO:0000313" key="6">
    <source>
        <dbReference type="Proteomes" id="UP001652700"/>
    </source>
</evidence>
<evidence type="ECO:0000313" key="7">
    <source>
        <dbReference type="RefSeq" id="XP_028135468.1"/>
    </source>
</evidence>
<dbReference type="InParanoid" id="A0A6P7FR62"/>
<dbReference type="OrthoDB" id="423498at2759"/>